<evidence type="ECO:0000259" key="1">
    <source>
        <dbReference type="Pfam" id="PF05272"/>
    </source>
</evidence>
<feature type="domain" description="Virulence-associated protein E-like" evidence="1">
    <location>
        <begin position="473"/>
        <end position="692"/>
    </location>
</feature>
<keyword evidence="3" id="KW-1185">Reference proteome</keyword>
<gene>
    <name evidence="2" type="ORF">ACJDU8_01080</name>
</gene>
<dbReference type="Proteomes" id="UP001623660">
    <property type="component" value="Unassembled WGS sequence"/>
</dbReference>
<proteinExistence type="predicted"/>
<comment type="caution">
    <text evidence="2">The sequence shown here is derived from an EMBL/GenBank/DDBJ whole genome shotgun (WGS) entry which is preliminary data.</text>
</comment>
<protein>
    <submittedName>
        <fullName evidence="2">VapE domain-containing protein</fullName>
    </submittedName>
</protein>
<evidence type="ECO:0000313" key="3">
    <source>
        <dbReference type="Proteomes" id="UP001623660"/>
    </source>
</evidence>
<sequence>MLINDRQVMISVASNRKSTRLTPLKIFVSEYYEKFRTPAKSLETLQEYKSMNKSKQDELKDIGATVAGTFRNNIRRANCVIGRDVITLDLDNIQPGGTNNTILKVGSLGCSYAIHSTRKHEESKPRLRVLIPTNRTVTSEEYEPIARKIASLIGIDLCDPSTFQASRLMYNPSCCSDSQYIYTYGDKPFIDADGVLAMYSDWRNIAEWPEVPKAQVNYAKLASKQRNPTEKSGVVGAFCRTYDVYKAMETFLPGVYEPYGNSSDRFTFAQGSTTGGAVVYENGNFLYSNHATDPASGKLCNAFDLVRLHKFSELDNNSLPNTSINSLPSYKAMYELAVSDTQVVALINQERYEKAKESFSVELEDDFEWTKKLDLNSKGIMKNTYSNIKIIIENDPNIKGKIVFDEFSNRANIVGNLPWNRSSTKNYLIDSDIINMCEYIEKTRGITISDDRLRKVLKASIEGNPVNPPKEYLNSLKWDGIKRIDTLLVDYFGAEDTEYTRIVTRKWLCGAVARIFVPGIKFDYMLVLIGDQGVGKSTFFQKLGKNWFTDSIQDVEGNQAIEKILGSWIIEFGELQAFNRAESRALKRFIAATEDKTRLAFARNTEYFKRQCVFAGTTNEEEFLKDDTGNRRYWPVNFKGKHITKILDSNDFENSIDQIWAEAVYRWKQLKEPIFLTKEQEKLALEQQKKHTLTDERKGIIVEYLDKLLPSNWKELPIYQRVNFINDDFFPQGEVLRNKVCILEIWVECFCKNKNDIRRIDSNAIASIMNSLEEWEKAGYTLRFGPYGKQKGYKRKELENS</sequence>
<accession>A0ABW8SE89</accession>
<name>A0ABW8SE89_9CLOT</name>
<dbReference type="InterPro" id="IPR007936">
    <property type="entry name" value="VapE-like_dom"/>
</dbReference>
<dbReference type="PANTHER" id="PTHR34985:SF1">
    <property type="entry name" value="SLR0554 PROTEIN"/>
    <property type="match status" value="1"/>
</dbReference>
<reference evidence="2 3" key="1">
    <citation type="submission" date="2024-11" db="EMBL/GenBank/DDBJ databases">
        <authorList>
            <person name="Heng Y.C."/>
            <person name="Lim A.C.H."/>
            <person name="Lee J.K.Y."/>
            <person name="Kittelmann S."/>
        </authorList>
    </citation>
    <scope>NUCLEOTIDE SEQUENCE [LARGE SCALE GENOMIC DNA]</scope>
    <source>
        <strain evidence="2 3">WILCCON 0269</strain>
    </source>
</reference>
<dbReference type="PANTHER" id="PTHR34985">
    <property type="entry name" value="SLR0554 PROTEIN"/>
    <property type="match status" value="1"/>
</dbReference>
<dbReference type="EMBL" id="JBJHZX010000001">
    <property type="protein sequence ID" value="MFL0194188.1"/>
    <property type="molecule type" value="Genomic_DNA"/>
</dbReference>
<evidence type="ECO:0000313" key="2">
    <source>
        <dbReference type="EMBL" id="MFL0194188.1"/>
    </source>
</evidence>
<dbReference type="Pfam" id="PF05272">
    <property type="entry name" value="VapE-like_dom"/>
    <property type="match status" value="1"/>
</dbReference>
<organism evidence="2 3">
    <name type="scientific">Candidatus Clostridium eludens</name>
    <dbReference type="NCBI Taxonomy" id="3381663"/>
    <lineage>
        <taxon>Bacteria</taxon>
        <taxon>Bacillati</taxon>
        <taxon>Bacillota</taxon>
        <taxon>Clostridia</taxon>
        <taxon>Eubacteriales</taxon>
        <taxon>Clostridiaceae</taxon>
        <taxon>Clostridium</taxon>
    </lineage>
</organism>
<dbReference type="RefSeq" id="WP_406790303.1">
    <property type="nucleotide sequence ID" value="NZ_JBJHZX010000001.1"/>
</dbReference>